<keyword evidence="3" id="KW-1185">Reference proteome</keyword>
<feature type="compositionally biased region" description="Basic and acidic residues" evidence="1">
    <location>
        <begin position="244"/>
        <end position="253"/>
    </location>
</feature>
<protein>
    <submittedName>
        <fullName evidence="2">Uncharacterized protein</fullName>
    </submittedName>
</protein>
<feature type="compositionally biased region" description="Acidic residues" evidence="1">
    <location>
        <begin position="219"/>
        <end position="228"/>
    </location>
</feature>
<feature type="compositionally biased region" description="Acidic residues" evidence="1">
    <location>
        <begin position="81"/>
        <end position="91"/>
    </location>
</feature>
<dbReference type="AlphaFoldDB" id="K0SMA4"/>
<feature type="non-terminal residue" evidence="2">
    <location>
        <position position="253"/>
    </location>
</feature>
<gene>
    <name evidence="2" type="ORF">THAOC_11519</name>
</gene>
<feature type="region of interest" description="Disordered" evidence="1">
    <location>
        <begin position="1"/>
        <end position="253"/>
    </location>
</feature>
<feature type="compositionally biased region" description="Basic residues" evidence="1">
    <location>
        <begin position="54"/>
        <end position="69"/>
    </location>
</feature>
<dbReference type="EMBL" id="AGNL01013097">
    <property type="protein sequence ID" value="EJK67443.1"/>
    <property type="molecule type" value="Genomic_DNA"/>
</dbReference>
<feature type="compositionally biased region" description="Basic and acidic residues" evidence="1">
    <location>
        <begin position="17"/>
        <end position="39"/>
    </location>
</feature>
<organism evidence="2 3">
    <name type="scientific">Thalassiosira oceanica</name>
    <name type="common">Marine diatom</name>
    <dbReference type="NCBI Taxonomy" id="159749"/>
    <lineage>
        <taxon>Eukaryota</taxon>
        <taxon>Sar</taxon>
        <taxon>Stramenopiles</taxon>
        <taxon>Ochrophyta</taxon>
        <taxon>Bacillariophyta</taxon>
        <taxon>Coscinodiscophyceae</taxon>
        <taxon>Thalassiosirophycidae</taxon>
        <taxon>Thalassiosirales</taxon>
        <taxon>Thalassiosiraceae</taxon>
        <taxon>Thalassiosira</taxon>
    </lineage>
</organism>
<proteinExistence type="predicted"/>
<feature type="compositionally biased region" description="Basic and acidic residues" evidence="1">
    <location>
        <begin position="70"/>
        <end position="79"/>
    </location>
</feature>
<comment type="caution">
    <text evidence="2">The sequence shown here is derived from an EMBL/GenBank/DDBJ whole genome shotgun (WGS) entry which is preliminary data.</text>
</comment>
<dbReference type="Proteomes" id="UP000266841">
    <property type="component" value="Unassembled WGS sequence"/>
</dbReference>
<evidence type="ECO:0000313" key="3">
    <source>
        <dbReference type="Proteomes" id="UP000266841"/>
    </source>
</evidence>
<sequence>MRQATELAGRVAGIKVNNEKKEEGSGRGEEEAGIERKTNNQEPSRTPAGGTPRQRQRGFLRALRARGNARRNEEPRPPEQVDIECGADGDYVESQLTQTQALAFDDAEHVSNRDSKRDSGHRPDSSQSTRDQKPPHKKGRADGGEDQEEELAASNANETGDEGKKTPPAGSPRNEEEKSSEGRDDEGKSTVDGTPNFFARSNDELGDDRKEPPQKGEEKSDEDIDDEDKPAGDGGGIDSPNLTSEKENGEQGE</sequence>
<accession>K0SMA4</accession>
<feature type="compositionally biased region" description="Basic and acidic residues" evidence="1">
    <location>
        <begin position="173"/>
        <end position="189"/>
    </location>
</feature>
<name>K0SMA4_THAOC</name>
<evidence type="ECO:0000313" key="2">
    <source>
        <dbReference type="EMBL" id="EJK67443.1"/>
    </source>
</evidence>
<feature type="compositionally biased region" description="Basic and acidic residues" evidence="1">
    <location>
        <begin position="106"/>
        <end position="134"/>
    </location>
</feature>
<feature type="compositionally biased region" description="Basic and acidic residues" evidence="1">
    <location>
        <begin position="201"/>
        <end position="218"/>
    </location>
</feature>
<evidence type="ECO:0000256" key="1">
    <source>
        <dbReference type="SAM" id="MobiDB-lite"/>
    </source>
</evidence>
<reference evidence="2 3" key="1">
    <citation type="journal article" date="2012" name="Genome Biol.">
        <title>Genome and low-iron response of an oceanic diatom adapted to chronic iron limitation.</title>
        <authorList>
            <person name="Lommer M."/>
            <person name="Specht M."/>
            <person name="Roy A.S."/>
            <person name="Kraemer L."/>
            <person name="Andreson R."/>
            <person name="Gutowska M.A."/>
            <person name="Wolf J."/>
            <person name="Bergner S.V."/>
            <person name="Schilhabel M.B."/>
            <person name="Klostermeier U.C."/>
            <person name="Beiko R.G."/>
            <person name="Rosenstiel P."/>
            <person name="Hippler M."/>
            <person name="Laroche J."/>
        </authorList>
    </citation>
    <scope>NUCLEOTIDE SEQUENCE [LARGE SCALE GENOMIC DNA]</scope>
    <source>
        <strain evidence="2 3">CCMP1005</strain>
    </source>
</reference>